<keyword evidence="4" id="KW-1185">Reference proteome</keyword>
<evidence type="ECO:0000256" key="2">
    <source>
        <dbReference type="SAM" id="SignalP"/>
    </source>
</evidence>
<feature type="chain" id="PRO_5046909872" evidence="2">
    <location>
        <begin position="23"/>
        <end position="176"/>
    </location>
</feature>
<organism evidence="3 4">
    <name type="scientific">Tenggerimyces flavus</name>
    <dbReference type="NCBI Taxonomy" id="1708749"/>
    <lineage>
        <taxon>Bacteria</taxon>
        <taxon>Bacillati</taxon>
        <taxon>Actinomycetota</taxon>
        <taxon>Actinomycetes</taxon>
        <taxon>Propionibacteriales</taxon>
        <taxon>Nocardioidaceae</taxon>
        <taxon>Tenggerimyces</taxon>
    </lineage>
</organism>
<dbReference type="RefSeq" id="WP_205120610.1">
    <property type="nucleotide sequence ID" value="NZ_JAFBCM010000001.1"/>
</dbReference>
<keyword evidence="2" id="KW-0732">Signal</keyword>
<evidence type="ECO:0000256" key="1">
    <source>
        <dbReference type="SAM" id="MobiDB-lite"/>
    </source>
</evidence>
<gene>
    <name evidence="3" type="ORF">ACFOUW_14570</name>
</gene>
<comment type="caution">
    <text evidence="3">The sequence shown here is derived from an EMBL/GenBank/DDBJ whole genome shotgun (WGS) entry which is preliminary data.</text>
</comment>
<reference evidence="4" key="1">
    <citation type="journal article" date="2019" name="Int. J. Syst. Evol. Microbiol.">
        <title>The Global Catalogue of Microorganisms (GCM) 10K type strain sequencing project: providing services to taxonomists for standard genome sequencing and annotation.</title>
        <authorList>
            <consortium name="The Broad Institute Genomics Platform"/>
            <consortium name="The Broad Institute Genome Sequencing Center for Infectious Disease"/>
            <person name="Wu L."/>
            <person name="Ma J."/>
        </authorList>
    </citation>
    <scope>NUCLEOTIDE SEQUENCE [LARGE SCALE GENOMIC DNA]</scope>
    <source>
        <strain evidence="4">CGMCC 4.7241</strain>
    </source>
</reference>
<dbReference type="EMBL" id="JBHRZH010000012">
    <property type="protein sequence ID" value="MFC3762063.1"/>
    <property type="molecule type" value="Genomic_DNA"/>
</dbReference>
<evidence type="ECO:0000313" key="4">
    <source>
        <dbReference type="Proteomes" id="UP001595699"/>
    </source>
</evidence>
<feature type="region of interest" description="Disordered" evidence="1">
    <location>
        <begin position="30"/>
        <end position="52"/>
    </location>
</feature>
<feature type="signal peptide" evidence="2">
    <location>
        <begin position="1"/>
        <end position="22"/>
    </location>
</feature>
<sequence length="176" mass="18690">MKLIKRVAVVLAGIALLAGAGAGPTAAAPQAESRQAVSPQAVSPQAAPEGGAQAIAPPADLLKLLETKRLPSDVKCWKFKMTVNGWDGVGCFEWNGDDLWVKDSDDNGKNFRIHAEITGGRHSYCNAPGGPGWSQCNYNYDESACVRLHGYHPPHAAGLHSSWAGWVRVSNGKSCQ</sequence>
<evidence type="ECO:0000313" key="3">
    <source>
        <dbReference type="EMBL" id="MFC3762063.1"/>
    </source>
</evidence>
<proteinExistence type="predicted"/>
<feature type="compositionally biased region" description="Polar residues" evidence="1">
    <location>
        <begin position="32"/>
        <end position="43"/>
    </location>
</feature>
<name>A0ABV7YBC6_9ACTN</name>
<accession>A0ABV7YBC6</accession>
<protein>
    <submittedName>
        <fullName evidence="3">Uncharacterized protein</fullName>
    </submittedName>
</protein>
<dbReference type="Proteomes" id="UP001595699">
    <property type="component" value="Unassembled WGS sequence"/>
</dbReference>